<dbReference type="EMBL" id="FSRA01000001">
    <property type="protein sequence ID" value="SIN71419.1"/>
    <property type="molecule type" value="Genomic_DNA"/>
</dbReference>
<proteinExistence type="predicted"/>
<feature type="chain" id="PRO_5012884586" evidence="6">
    <location>
        <begin position="21"/>
        <end position="431"/>
    </location>
</feature>
<dbReference type="InterPro" id="IPR006664">
    <property type="entry name" value="OMP_bac"/>
</dbReference>
<feature type="region of interest" description="Disordered" evidence="5">
    <location>
        <begin position="409"/>
        <end position="431"/>
    </location>
</feature>
<evidence type="ECO:0000313" key="9">
    <source>
        <dbReference type="Proteomes" id="UP000185003"/>
    </source>
</evidence>
<keyword evidence="2 4" id="KW-0472">Membrane</keyword>
<name>A0A1N6DKR5_9BACT</name>
<dbReference type="PANTHER" id="PTHR30329">
    <property type="entry name" value="STATOR ELEMENT OF FLAGELLAR MOTOR COMPLEX"/>
    <property type="match status" value="1"/>
</dbReference>
<feature type="signal peptide" evidence="6">
    <location>
        <begin position="1"/>
        <end position="20"/>
    </location>
</feature>
<keyword evidence="6" id="KW-0732">Signal</keyword>
<gene>
    <name evidence="8" type="ORF">SAMN04488055_0863</name>
</gene>
<evidence type="ECO:0000259" key="7">
    <source>
        <dbReference type="PROSITE" id="PS51123"/>
    </source>
</evidence>
<keyword evidence="9" id="KW-1185">Reference proteome</keyword>
<evidence type="ECO:0000256" key="4">
    <source>
        <dbReference type="PROSITE-ProRule" id="PRU00473"/>
    </source>
</evidence>
<dbReference type="PRINTS" id="PR01021">
    <property type="entry name" value="OMPADOMAIN"/>
</dbReference>
<dbReference type="InterPro" id="IPR050330">
    <property type="entry name" value="Bact_OuterMem_StrucFunc"/>
</dbReference>
<evidence type="ECO:0000256" key="1">
    <source>
        <dbReference type="ARBA" id="ARBA00004442"/>
    </source>
</evidence>
<evidence type="ECO:0000256" key="3">
    <source>
        <dbReference type="ARBA" id="ARBA00023237"/>
    </source>
</evidence>
<dbReference type="CDD" id="cd07185">
    <property type="entry name" value="OmpA_C-like"/>
    <property type="match status" value="1"/>
</dbReference>
<comment type="subcellular location">
    <subcellularLocation>
        <location evidence="1">Cell outer membrane</location>
    </subcellularLocation>
</comment>
<dbReference type="Pfam" id="PF00691">
    <property type="entry name" value="OmpA"/>
    <property type="match status" value="1"/>
</dbReference>
<dbReference type="Gene3D" id="3.30.1330.60">
    <property type="entry name" value="OmpA-like domain"/>
    <property type="match status" value="1"/>
</dbReference>
<dbReference type="AlphaFoldDB" id="A0A1N6DKR5"/>
<evidence type="ECO:0000256" key="6">
    <source>
        <dbReference type="SAM" id="SignalP"/>
    </source>
</evidence>
<dbReference type="SUPFAM" id="SSF103088">
    <property type="entry name" value="OmpA-like"/>
    <property type="match status" value="1"/>
</dbReference>
<dbReference type="InterPro" id="IPR006665">
    <property type="entry name" value="OmpA-like"/>
</dbReference>
<dbReference type="OrthoDB" id="9800869at2"/>
<feature type="compositionally biased region" description="Basic and acidic residues" evidence="5">
    <location>
        <begin position="418"/>
        <end position="431"/>
    </location>
</feature>
<dbReference type="PROSITE" id="PS51123">
    <property type="entry name" value="OMPA_2"/>
    <property type="match status" value="1"/>
</dbReference>
<dbReference type="STRING" id="536979.SAMN04488055_0863"/>
<protein>
    <submittedName>
        <fullName evidence="8">OmpA family protein</fullName>
    </submittedName>
</protein>
<evidence type="ECO:0000256" key="5">
    <source>
        <dbReference type="SAM" id="MobiDB-lite"/>
    </source>
</evidence>
<dbReference type="InterPro" id="IPR036737">
    <property type="entry name" value="OmpA-like_sf"/>
</dbReference>
<keyword evidence="3" id="KW-0998">Cell outer membrane</keyword>
<evidence type="ECO:0000256" key="2">
    <source>
        <dbReference type="ARBA" id="ARBA00023136"/>
    </source>
</evidence>
<reference evidence="8 9" key="1">
    <citation type="submission" date="2016-11" db="EMBL/GenBank/DDBJ databases">
        <authorList>
            <person name="Jaros S."/>
            <person name="Januszkiewicz K."/>
            <person name="Wedrychowicz H."/>
        </authorList>
    </citation>
    <scope>NUCLEOTIDE SEQUENCE [LARGE SCALE GENOMIC DNA]</scope>
    <source>
        <strain evidence="8 9">DSM 24787</strain>
    </source>
</reference>
<accession>A0A1N6DKR5</accession>
<dbReference type="Proteomes" id="UP000185003">
    <property type="component" value="Unassembled WGS sequence"/>
</dbReference>
<dbReference type="PANTHER" id="PTHR30329:SF21">
    <property type="entry name" value="LIPOPROTEIN YIAD-RELATED"/>
    <property type="match status" value="1"/>
</dbReference>
<feature type="domain" description="OmpA-like" evidence="7">
    <location>
        <begin position="315"/>
        <end position="431"/>
    </location>
</feature>
<dbReference type="GO" id="GO:0009279">
    <property type="term" value="C:cell outer membrane"/>
    <property type="evidence" value="ECO:0007669"/>
    <property type="project" value="UniProtKB-SubCell"/>
</dbReference>
<organism evidence="8 9">
    <name type="scientific">Chitinophaga niabensis</name>
    <dbReference type="NCBI Taxonomy" id="536979"/>
    <lineage>
        <taxon>Bacteria</taxon>
        <taxon>Pseudomonadati</taxon>
        <taxon>Bacteroidota</taxon>
        <taxon>Chitinophagia</taxon>
        <taxon>Chitinophagales</taxon>
        <taxon>Chitinophagaceae</taxon>
        <taxon>Chitinophaga</taxon>
    </lineage>
</organism>
<evidence type="ECO:0000313" key="8">
    <source>
        <dbReference type="EMBL" id="SIN71419.1"/>
    </source>
</evidence>
<sequence>MKLLLPMIVYTVTIAVNAHAQGGFLKKMANRAEQAATNKAGNAVEKGVNDASDKVLNAGKPAAGAASAPTASTPAAAPAPAPASRVEAYSKFDFVAGDQLLLSDDFSQDVVGEFAMHWNTNNKGEVVSMKDGTKWLKLFQQGVYLTPNKQVLPADHTIEFDMILDMHNTGYMYPEVFFTLFNSGEDAPQSNSVFKNMHGYNDIGIQLALGESNNTRTVLRTHAKGAETFRTNVQQLKLLEENYGKPFHVAISVQKTRFRMWINEQKVYDMPRIVESTFNQLAVSVSGSNYKEDQLGFYLSNLKIAGGSPDVRSKLLTEGKFSTTGITFDVNSDVIRPSSFGVIKEIGTALQSDVSFKVKITGHTDSDGSKAVNDALSLKRATAVKAMLTDTYKIAAERISVDGKGAAVPVAENTTPEGKAKNRRVEFEKEK</sequence>
<dbReference type="RefSeq" id="WP_084185381.1">
    <property type="nucleotide sequence ID" value="NZ_FSRA01000001.1"/>
</dbReference>